<feature type="transmembrane region" description="Helical" evidence="6">
    <location>
        <begin position="309"/>
        <end position="330"/>
    </location>
</feature>
<dbReference type="PANTHER" id="PTHR12308">
    <property type="entry name" value="ANOCTAMIN"/>
    <property type="match status" value="1"/>
</dbReference>
<feature type="compositionally biased region" description="Basic and acidic residues" evidence="5">
    <location>
        <begin position="806"/>
        <end position="816"/>
    </location>
</feature>
<evidence type="ECO:0000259" key="7">
    <source>
        <dbReference type="Pfam" id="PF04547"/>
    </source>
</evidence>
<evidence type="ECO:0000256" key="1">
    <source>
        <dbReference type="ARBA" id="ARBA00004141"/>
    </source>
</evidence>
<gene>
    <name evidence="8" type="ORF">KABA2_10S03894</name>
</gene>
<keyword evidence="9" id="KW-1185">Reference proteome</keyword>
<evidence type="ECO:0000256" key="5">
    <source>
        <dbReference type="SAM" id="MobiDB-lite"/>
    </source>
</evidence>
<keyword evidence="4 6" id="KW-0472">Membrane</keyword>
<feature type="transmembrane region" description="Helical" evidence="6">
    <location>
        <begin position="225"/>
        <end position="251"/>
    </location>
</feature>
<evidence type="ECO:0000256" key="3">
    <source>
        <dbReference type="ARBA" id="ARBA00022989"/>
    </source>
</evidence>
<feature type="transmembrane region" description="Helical" evidence="6">
    <location>
        <begin position="450"/>
        <end position="474"/>
    </location>
</feature>
<keyword evidence="3 6" id="KW-1133">Transmembrane helix</keyword>
<sequence length="939" mass="105682">MKKYTTLEELDPNCAVVFSNEHHNKKNLLALCEAFTNENNVSINMRFEHGYQPTADYLFLRVDSPDIDVFLTTSIKELSFVQDIIPLYDTERSKKLNWLFDKTFKKNIKALPSDDDLKILTNLTNYPKISLYFAFFKYYNKWLGYLAIPGIFVYYYSNGNSWEFNRGFTILNVLWSIAFITSWIYNKQLSYESLFGSFKSVYSIIGLPDGSTPANSVTSRTFMNLLFVPIVVLFGVLLVASQFACFLLEIYLTQIYNGPMVPLLSLLPTILISVFVPVISVIYNKVFVEPFITLEKPTNREKSRIEKNFMIKFCSSYMPLLITLFIYLPLSYLFTPETKLELGLRGFPVKAADYIVNTDRHQSQFFYFIVTNSFILFATDNIVPIILNRLTAKAVARKEGMKQHQATVEAKLTRHGSRDMDIWSIVKGYQTSAWGEFDADLNFQKLVLQFGYVAMFTTIWPIAPAILFVFNVIVLKVDYWKVTNASKPKLIPGVLDMVSTMPSTTTRGIDITRTNTEMAPWNGLLRIIVWLSTLVAPTLTIMYRSCYLPGVGGTPTLNINKDMESKWYNHNPIVYKWSTILLTAVITEHIGIAIYFTLRNRYMSILQPVIMGGFVPTMKGEINYANEKQVEIETVDELAPRTQINEFINETNELIHREIKRTEQEHPNDIKEKSPSVGVSSSDSSSDTTLPPTSTTPQLLKSTPNLDLHKVSSVDLRAPIQDTSKLGSSDSEIAGATVPKTIPTSKNFDFRNLSEQATVIPSTSSTSTSVSSASQSSTPQKQPPPPEQPKASTPLKNIIATAKSNKPLEDTTKTNTDKITVPHRSNTKKSVKNQSSSSSKPATIVVTESKKGTKDALPQPPNVHKTAQQTTASSIQSSTKDTQSNNSGARRKQDVTVARPTSKKTRPKSMVIADPQHQTDIEKTKKKKRGILGKIKNVL</sequence>
<name>A0A8H2ZJ63_9SACH</name>
<protein>
    <submittedName>
        <fullName evidence="8">Similar to Saccharomyces cerevisiae YBR086C IST2 Plasma membrane protein that may be involved in osmotolerance</fullName>
    </submittedName>
</protein>
<keyword evidence="2 6" id="KW-0812">Transmembrane</keyword>
<feature type="transmembrane region" description="Helical" evidence="6">
    <location>
        <begin position="365"/>
        <end position="387"/>
    </location>
</feature>
<dbReference type="GO" id="GO:0016020">
    <property type="term" value="C:membrane"/>
    <property type="evidence" value="ECO:0007669"/>
    <property type="project" value="UniProtKB-SubCell"/>
</dbReference>
<evidence type="ECO:0000256" key="4">
    <source>
        <dbReference type="ARBA" id="ARBA00023136"/>
    </source>
</evidence>
<feature type="transmembrane region" description="Helical" evidence="6">
    <location>
        <begin position="263"/>
        <end position="288"/>
    </location>
</feature>
<dbReference type="GO" id="GO:0005254">
    <property type="term" value="F:chloride channel activity"/>
    <property type="evidence" value="ECO:0007669"/>
    <property type="project" value="TreeGrafter"/>
</dbReference>
<dbReference type="Proteomes" id="UP000644660">
    <property type="component" value="Unassembled WGS sequence"/>
</dbReference>
<feature type="domain" description="Anoctamin transmembrane" evidence="7">
    <location>
        <begin position="128"/>
        <end position="599"/>
    </location>
</feature>
<dbReference type="InterPro" id="IPR007632">
    <property type="entry name" value="Anoctamin"/>
</dbReference>
<feature type="transmembrane region" description="Helical" evidence="6">
    <location>
        <begin position="168"/>
        <end position="185"/>
    </location>
</feature>
<evidence type="ECO:0000256" key="2">
    <source>
        <dbReference type="ARBA" id="ARBA00022692"/>
    </source>
</evidence>
<evidence type="ECO:0000256" key="6">
    <source>
        <dbReference type="SAM" id="Phobius"/>
    </source>
</evidence>
<feature type="region of interest" description="Disordered" evidence="5">
    <location>
        <begin position="759"/>
        <end position="939"/>
    </location>
</feature>
<feature type="compositionally biased region" description="Low complexity" evidence="5">
    <location>
        <begin position="675"/>
        <end position="704"/>
    </location>
</feature>
<feature type="compositionally biased region" description="Basic and acidic residues" evidence="5">
    <location>
        <begin position="661"/>
        <end position="674"/>
    </location>
</feature>
<organism evidence="8 9">
    <name type="scientific">Maudiozyma barnettii</name>
    <dbReference type="NCBI Taxonomy" id="61262"/>
    <lineage>
        <taxon>Eukaryota</taxon>
        <taxon>Fungi</taxon>
        <taxon>Dikarya</taxon>
        <taxon>Ascomycota</taxon>
        <taxon>Saccharomycotina</taxon>
        <taxon>Saccharomycetes</taxon>
        <taxon>Saccharomycetales</taxon>
        <taxon>Saccharomycetaceae</taxon>
        <taxon>Maudiozyma</taxon>
    </lineage>
</organism>
<feature type="transmembrane region" description="Helical" evidence="6">
    <location>
        <begin position="523"/>
        <end position="543"/>
    </location>
</feature>
<feature type="compositionally biased region" description="Low complexity" evidence="5">
    <location>
        <begin position="866"/>
        <end position="879"/>
    </location>
</feature>
<evidence type="ECO:0000313" key="8">
    <source>
        <dbReference type="EMBL" id="CAB4256643.1"/>
    </source>
</evidence>
<feature type="compositionally biased region" description="Low complexity" evidence="5">
    <location>
        <begin position="761"/>
        <end position="780"/>
    </location>
</feature>
<dbReference type="GO" id="GO:0032541">
    <property type="term" value="C:cortical endoplasmic reticulum"/>
    <property type="evidence" value="ECO:0007669"/>
    <property type="project" value="TreeGrafter"/>
</dbReference>
<dbReference type="Pfam" id="PF04547">
    <property type="entry name" value="Anoctamin"/>
    <property type="match status" value="1"/>
</dbReference>
<dbReference type="RefSeq" id="XP_041408487.1">
    <property type="nucleotide sequence ID" value="XM_041552553.1"/>
</dbReference>
<accession>A0A8H2ZJ63</accession>
<dbReference type="InterPro" id="IPR049452">
    <property type="entry name" value="Anoctamin_TM"/>
</dbReference>
<dbReference type="AlphaFoldDB" id="A0A8H2ZJ63"/>
<feature type="region of interest" description="Disordered" evidence="5">
    <location>
        <begin position="661"/>
        <end position="706"/>
    </location>
</feature>
<dbReference type="EMBL" id="CAEFZW010000010">
    <property type="protein sequence ID" value="CAB4256643.1"/>
    <property type="molecule type" value="Genomic_DNA"/>
</dbReference>
<dbReference type="PANTHER" id="PTHR12308:SF73">
    <property type="entry name" value="ANOCTAMIN"/>
    <property type="match status" value="1"/>
</dbReference>
<comment type="caution">
    <text evidence="8">The sequence shown here is derived from an EMBL/GenBank/DDBJ whole genome shotgun (WGS) entry which is preliminary data.</text>
</comment>
<proteinExistence type="predicted"/>
<dbReference type="GeneID" id="64859732"/>
<comment type="subcellular location">
    <subcellularLocation>
        <location evidence="1">Membrane</location>
        <topology evidence="1">Multi-pass membrane protein</topology>
    </subcellularLocation>
</comment>
<dbReference type="OrthoDB" id="296386at2759"/>
<feature type="transmembrane region" description="Helical" evidence="6">
    <location>
        <begin position="573"/>
        <end position="598"/>
    </location>
</feature>
<reference evidence="8 9" key="1">
    <citation type="submission" date="2020-05" db="EMBL/GenBank/DDBJ databases">
        <authorList>
            <person name="Casaregola S."/>
            <person name="Devillers H."/>
            <person name="Grondin C."/>
        </authorList>
    </citation>
    <scope>NUCLEOTIDE SEQUENCE [LARGE SCALE GENOMIC DNA]</scope>
    <source>
        <strain evidence="8 9">CLIB 1767</strain>
    </source>
</reference>
<feature type="transmembrane region" description="Helical" evidence="6">
    <location>
        <begin position="138"/>
        <end position="156"/>
    </location>
</feature>
<evidence type="ECO:0000313" key="9">
    <source>
        <dbReference type="Proteomes" id="UP000644660"/>
    </source>
</evidence>